<evidence type="ECO:0000313" key="2">
    <source>
        <dbReference type="Proteomes" id="UP000826722"/>
    </source>
</evidence>
<dbReference type="RefSeq" id="WP_221763460.1">
    <property type="nucleotide sequence ID" value="NZ_AP024110.1"/>
</dbReference>
<accession>A0A8D5GBS4</accession>
<name>A0A8D5GBS4_9PROT</name>
<dbReference type="KEGG" id="mpau:ZMTM_16250"/>
<gene>
    <name evidence="1" type="ORF">ZMTM_16250</name>
</gene>
<evidence type="ECO:0000313" key="1">
    <source>
        <dbReference type="EMBL" id="BCM25366.1"/>
    </source>
</evidence>
<dbReference type="AlphaFoldDB" id="A0A8D5GBS4"/>
<dbReference type="Proteomes" id="UP000826722">
    <property type="component" value="Chromosome"/>
</dbReference>
<keyword evidence="2" id="KW-1185">Reference proteome</keyword>
<sequence>MTTLQNNIIEYLIDYQHITAFNAYECKKQGLTVRSEGLKHKADIIGNAVRDYQAECTAAH</sequence>
<reference evidence="1" key="1">
    <citation type="journal article" date="2021" name="Arch. Microbiol.">
        <title>Methyloradius palustris gen. nov., sp. nov., a methanol-oxidizing bacterium isolated from snow.</title>
        <authorList>
            <person name="Miyadera T."/>
            <person name="Kojima H."/>
            <person name="Fukui M."/>
        </authorList>
    </citation>
    <scope>NUCLEOTIDE SEQUENCE</scope>
    <source>
        <strain evidence="1">Zm11</strain>
    </source>
</reference>
<proteinExistence type="predicted"/>
<dbReference type="EMBL" id="AP024110">
    <property type="protein sequence ID" value="BCM25366.1"/>
    <property type="molecule type" value="Genomic_DNA"/>
</dbReference>
<organism evidence="1 2">
    <name type="scientific">Methyloradius palustris</name>
    <dbReference type="NCBI Taxonomy" id="2778876"/>
    <lineage>
        <taxon>Bacteria</taxon>
        <taxon>Pseudomonadati</taxon>
        <taxon>Pseudomonadota</taxon>
        <taxon>Betaproteobacteria</taxon>
        <taxon>Nitrosomonadales</taxon>
        <taxon>Methylophilaceae</taxon>
        <taxon>Methyloradius</taxon>
    </lineage>
</organism>
<protein>
    <submittedName>
        <fullName evidence="1">Uncharacterized protein</fullName>
    </submittedName>
</protein>